<name>A0A4Q0A2S9_9FUNG</name>
<evidence type="ECO:0000256" key="5">
    <source>
        <dbReference type="PIRSR" id="PIRSR607583-1"/>
    </source>
</evidence>
<evidence type="ECO:0000256" key="2">
    <source>
        <dbReference type="ARBA" id="ARBA00022737"/>
    </source>
</evidence>
<dbReference type="OrthoDB" id="3318at2759"/>
<evidence type="ECO:0000259" key="6">
    <source>
        <dbReference type="PROSITE" id="PS51865"/>
    </source>
</evidence>
<evidence type="ECO:0000313" key="8">
    <source>
        <dbReference type="Proteomes" id="UP000268162"/>
    </source>
</evidence>
<dbReference type="SUPFAM" id="SSF50156">
    <property type="entry name" value="PDZ domain-like"/>
    <property type="match status" value="2"/>
</dbReference>
<dbReference type="GO" id="GO:0000139">
    <property type="term" value="C:Golgi membrane"/>
    <property type="evidence" value="ECO:0007669"/>
    <property type="project" value="UniProtKB-SubCell"/>
</dbReference>
<protein>
    <submittedName>
        <fullName evidence="7">GRASP55/65 PDZ-like domain-containing protein</fullName>
    </submittedName>
</protein>
<keyword evidence="5" id="KW-0479">Metal-binding</keyword>
<feature type="binding site" evidence="5">
    <location>
        <position position="17"/>
    </location>
    <ligand>
        <name>Zn(2+)</name>
        <dbReference type="ChEBI" id="CHEBI:29105"/>
    </ligand>
</feature>
<dbReference type="FunFam" id="2.30.42.10:FF:000026">
    <property type="entry name" value="Golgi reassembly stacking protein 2"/>
    <property type="match status" value="1"/>
</dbReference>
<evidence type="ECO:0000313" key="7">
    <source>
        <dbReference type="EMBL" id="RKP40446.1"/>
    </source>
</evidence>
<keyword evidence="8" id="KW-1185">Reference proteome</keyword>
<keyword evidence="3" id="KW-0333">Golgi apparatus</keyword>
<dbReference type="InterPro" id="IPR007583">
    <property type="entry name" value="GRASP55_65"/>
</dbReference>
<dbReference type="GO" id="GO:0007030">
    <property type="term" value="P:Golgi organization"/>
    <property type="evidence" value="ECO:0007669"/>
    <property type="project" value="TreeGrafter"/>
</dbReference>
<dbReference type="InterPro" id="IPR024958">
    <property type="entry name" value="GRASP_PDZ"/>
</dbReference>
<organism evidence="7 8">
    <name type="scientific">Dimargaris cristalligena</name>
    <dbReference type="NCBI Taxonomy" id="215637"/>
    <lineage>
        <taxon>Eukaryota</taxon>
        <taxon>Fungi</taxon>
        <taxon>Fungi incertae sedis</taxon>
        <taxon>Zoopagomycota</taxon>
        <taxon>Kickxellomycotina</taxon>
        <taxon>Dimargaritomycetes</taxon>
        <taxon>Dimargaritales</taxon>
        <taxon>Dimargaritaceae</taxon>
        <taxon>Dimargaris</taxon>
    </lineage>
</organism>
<dbReference type="PANTHER" id="PTHR12893:SF0">
    <property type="entry name" value="GRASP65"/>
    <property type="match status" value="1"/>
</dbReference>
<sequence>MGAEQSAEHAAAITGFHVLHVSNHSPAFEAGLSPYFDFIVSVNDRFLTEADDLILADQIQQHLGQAIKLGVYSSKERSLREIQIVPRTGWTDQPHSGALGCTVRFCDAKSVEANVWHILNVSPDSPAFAAGLQSFDDYIVGTPETAFVNEMDFSYMVASHVDKPMQLLVYNTKSGSCRQITITPQRNWGGEGLLGCDIGFGYLHRIPKSNPTPSVTLPPMESTTLAN</sequence>
<comment type="subcellular location">
    <subcellularLocation>
        <location evidence="1">Golgi apparatus membrane</location>
    </subcellularLocation>
</comment>
<evidence type="ECO:0000256" key="1">
    <source>
        <dbReference type="ARBA" id="ARBA00004394"/>
    </source>
</evidence>
<dbReference type="GO" id="GO:0046872">
    <property type="term" value="F:metal ion binding"/>
    <property type="evidence" value="ECO:0007669"/>
    <property type="project" value="UniProtKB-KW"/>
</dbReference>
<keyword evidence="2" id="KW-0677">Repeat</keyword>
<evidence type="ECO:0000256" key="3">
    <source>
        <dbReference type="ARBA" id="ARBA00023034"/>
    </source>
</evidence>
<dbReference type="PROSITE" id="PS51865">
    <property type="entry name" value="PDZ_GRASP"/>
    <property type="match status" value="2"/>
</dbReference>
<keyword evidence="5" id="KW-0862">Zinc</keyword>
<dbReference type="STRING" id="215637.A0A4Q0A2S9"/>
<gene>
    <name evidence="7" type="ORF">BJ085DRAFT_37489</name>
</gene>
<dbReference type="Gene3D" id="2.30.42.10">
    <property type="match status" value="2"/>
</dbReference>
<dbReference type="PANTHER" id="PTHR12893">
    <property type="entry name" value="GOLGI REASSEMBLY STACKING PROTEIN GRASP"/>
    <property type="match status" value="1"/>
</dbReference>
<keyword evidence="4" id="KW-0472">Membrane</keyword>
<dbReference type="InterPro" id="IPR036034">
    <property type="entry name" value="PDZ_sf"/>
</dbReference>
<dbReference type="Pfam" id="PF04495">
    <property type="entry name" value="GRASP55_65"/>
    <property type="match status" value="1"/>
</dbReference>
<feature type="binding site" evidence="5">
    <location>
        <position position="106"/>
    </location>
    <ligand>
        <name>Zn(2+)</name>
        <dbReference type="ChEBI" id="CHEBI:29105"/>
    </ligand>
</feature>
<dbReference type="AlphaFoldDB" id="A0A4Q0A2S9"/>
<feature type="domain" description="PDZ GRASP-type" evidence="6">
    <location>
        <begin position="114"/>
        <end position="203"/>
    </location>
</feature>
<dbReference type="EMBL" id="ML002209">
    <property type="protein sequence ID" value="RKP40446.1"/>
    <property type="molecule type" value="Genomic_DNA"/>
</dbReference>
<reference evidence="8" key="1">
    <citation type="journal article" date="2018" name="Nat. Microbiol.">
        <title>Leveraging single-cell genomics to expand the fungal tree of life.</title>
        <authorList>
            <person name="Ahrendt S.R."/>
            <person name="Quandt C.A."/>
            <person name="Ciobanu D."/>
            <person name="Clum A."/>
            <person name="Salamov A."/>
            <person name="Andreopoulos B."/>
            <person name="Cheng J.F."/>
            <person name="Woyke T."/>
            <person name="Pelin A."/>
            <person name="Henrissat B."/>
            <person name="Reynolds N.K."/>
            <person name="Benny G.L."/>
            <person name="Smith M.E."/>
            <person name="James T.Y."/>
            <person name="Grigoriev I.V."/>
        </authorList>
    </citation>
    <scope>NUCLEOTIDE SEQUENCE [LARGE SCALE GENOMIC DNA]</scope>
    <source>
        <strain evidence="8">RSA 468</strain>
    </source>
</reference>
<feature type="domain" description="PDZ GRASP-type" evidence="6">
    <location>
        <begin position="14"/>
        <end position="108"/>
    </location>
</feature>
<accession>A0A4Q0A2S9</accession>
<evidence type="ECO:0000256" key="4">
    <source>
        <dbReference type="ARBA" id="ARBA00023136"/>
    </source>
</evidence>
<dbReference type="Proteomes" id="UP000268162">
    <property type="component" value="Unassembled WGS sequence"/>
</dbReference>
<proteinExistence type="predicted"/>